<comment type="caution">
    <text evidence="6">The sequence shown here is derived from an EMBL/GenBank/DDBJ whole genome shotgun (WGS) entry which is preliminary data.</text>
</comment>
<feature type="transmembrane region" description="Helical" evidence="5">
    <location>
        <begin position="96"/>
        <end position="116"/>
    </location>
</feature>
<keyword evidence="7" id="KW-1185">Reference proteome</keyword>
<feature type="transmembrane region" description="Helical" evidence="5">
    <location>
        <begin position="12"/>
        <end position="29"/>
    </location>
</feature>
<keyword evidence="3 5" id="KW-1133">Transmembrane helix</keyword>
<feature type="transmembrane region" description="Helical" evidence="5">
    <location>
        <begin position="65"/>
        <end position="84"/>
    </location>
</feature>
<evidence type="ECO:0000256" key="2">
    <source>
        <dbReference type="ARBA" id="ARBA00022692"/>
    </source>
</evidence>
<dbReference type="EMBL" id="SCFR01000019">
    <property type="protein sequence ID" value="TFF65497.1"/>
    <property type="molecule type" value="Genomic_DNA"/>
</dbReference>
<evidence type="ECO:0000256" key="4">
    <source>
        <dbReference type="ARBA" id="ARBA00023136"/>
    </source>
</evidence>
<evidence type="ECO:0000313" key="7">
    <source>
        <dbReference type="Proteomes" id="UP000297454"/>
    </source>
</evidence>
<dbReference type="InterPro" id="IPR007300">
    <property type="entry name" value="CidB/LrgB"/>
</dbReference>
<dbReference type="Proteomes" id="UP000297454">
    <property type="component" value="Unassembled WGS sequence"/>
</dbReference>
<name>A0A4R9C0P2_9FIRM</name>
<keyword evidence="2 5" id="KW-0812">Transmembrane</keyword>
<evidence type="ECO:0000256" key="1">
    <source>
        <dbReference type="ARBA" id="ARBA00004141"/>
    </source>
</evidence>
<evidence type="ECO:0000313" key="6">
    <source>
        <dbReference type="EMBL" id="TFF65497.1"/>
    </source>
</evidence>
<proteinExistence type="predicted"/>
<dbReference type="PANTHER" id="PTHR30249">
    <property type="entry name" value="PUTATIVE SEROTONIN TRANSPORTER"/>
    <property type="match status" value="1"/>
</dbReference>
<accession>A0A4R9C0P2</accession>
<feature type="transmembrane region" description="Helical" evidence="5">
    <location>
        <begin position="41"/>
        <end position="59"/>
    </location>
</feature>
<keyword evidence="4 5" id="KW-0472">Membrane</keyword>
<feature type="transmembrane region" description="Helical" evidence="5">
    <location>
        <begin position="213"/>
        <end position="233"/>
    </location>
</feature>
<sequence>MMDLVQSFSKLPAFGIFITVGIYIIALKISEKTKIAILNPLLVTSTVVVLFLLILGIKYNDYNKGGIYITFLIGPSTIALVVNLYKNLDLLKRNFLAIFIGVIAGVITAIVSVFLMTKLVGLEGDLRISLVPKSLTTAIGVSISEEFGGIASITVFAIILTGIIGAVISPFVFKVFRIRDRVAKGIGLGTASHAVGTSKAIQMGEVEGAMSGLSIALAGFISVILIPIFISIFK</sequence>
<dbReference type="GO" id="GO:0016020">
    <property type="term" value="C:membrane"/>
    <property type="evidence" value="ECO:0007669"/>
    <property type="project" value="UniProtKB-SubCell"/>
</dbReference>
<comment type="subcellular location">
    <subcellularLocation>
        <location evidence="1">Membrane</location>
        <topology evidence="1">Multi-pass membrane protein</topology>
    </subcellularLocation>
</comment>
<dbReference type="AlphaFoldDB" id="A0A4R9C0P2"/>
<feature type="transmembrane region" description="Helical" evidence="5">
    <location>
        <begin position="150"/>
        <end position="173"/>
    </location>
</feature>
<dbReference type="PANTHER" id="PTHR30249:SF0">
    <property type="entry name" value="PLASTIDAL GLYCOLATE_GLYCERATE TRANSLOCATOR 1, CHLOROPLASTIC"/>
    <property type="match status" value="1"/>
</dbReference>
<evidence type="ECO:0000256" key="5">
    <source>
        <dbReference type="SAM" id="Phobius"/>
    </source>
</evidence>
<dbReference type="RefSeq" id="WP_134743971.1">
    <property type="nucleotide sequence ID" value="NZ_CP119761.1"/>
</dbReference>
<protein>
    <submittedName>
        <fullName evidence="6">LrgB family protein</fullName>
    </submittedName>
</protein>
<dbReference type="Pfam" id="PF04172">
    <property type="entry name" value="LrgB"/>
    <property type="match status" value="1"/>
</dbReference>
<reference evidence="6 7" key="1">
    <citation type="submission" date="2019-01" db="EMBL/GenBank/DDBJ databases">
        <title>Draft Genome Sequences of Helcococcus ovis Strains Isolated from the Uterus and Vagina of Dairy Cows with Metritis.</title>
        <authorList>
            <person name="Cunha F."/>
            <person name="Jeon S.J."/>
            <person name="Kutzer P."/>
            <person name="Galvao K.N."/>
        </authorList>
    </citation>
    <scope>NUCLEOTIDE SEQUENCE [LARGE SCALE GENOMIC DNA]</scope>
    <source>
        <strain evidence="6 7">KG-37</strain>
    </source>
</reference>
<evidence type="ECO:0000256" key="3">
    <source>
        <dbReference type="ARBA" id="ARBA00022989"/>
    </source>
</evidence>
<organism evidence="6 7">
    <name type="scientific">Helcococcus ovis</name>
    <dbReference type="NCBI Taxonomy" id="72026"/>
    <lineage>
        <taxon>Bacteria</taxon>
        <taxon>Bacillati</taxon>
        <taxon>Bacillota</taxon>
        <taxon>Tissierellia</taxon>
        <taxon>Tissierellales</taxon>
        <taxon>Peptoniphilaceae</taxon>
        <taxon>Helcococcus</taxon>
    </lineage>
</organism>
<gene>
    <name evidence="6" type="ORF">EQF91_05785</name>
</gene>